<comment type="caution">
    <text evidence="2">The sequence shown here is derived from an EMBL/GenBank/DDBJ whole genome shotgun (WGS) entry which is preliminary data.</text>
</comment>
<reference evidence="2 3" key="1">
    <citation type="submission" date="2023-05" db="EMBL/GenBank/DDBJ databases">
        <title>B98-5 Cell Line De Novo Hybrid Assembly: An Optical Mapping Approach.</title>
        <authorList>
            <person name="Kananen K."/>
            <person name="Auerbach J.A."/>
            <person name="Kautto E."/>
            <person name="Blachly J.S."/>
        </authorList>
    </citation>
    <scope>NUCLEOTIDE SEQUENCE [LARGE SCALE GENOMIC DNA]</scope>
    <source>
        <strain evidence="2">B95-8</strain>
        <tissue evidence="2">Cell line</tissue>
    </source>
</reference>
<feature type="non-terminal residue" evidence="2">
    <location>
        <position position="1"/>
    </location>
</feature>
<accession>A0ABQ9UUC6</accession>
<evidence type="ECO:0000313" key="3">
    <source>
        <dbReference type="Proteomes" id="UP001266305"/>
    </source>
</evidence>
<protein>
    <submittedName>
        <fullName evidence="2">Uncharacterized protein</fullName>
    </submittedName>
</protein>
<dbReference type="EMBL" id="JASSZA010000010">
    <property type="protein sequence ID" value="KAK2100647.1"/>
    <property type="molecule type" value="Genomic_DNA"/>
</dbReference>
<gene>
    <name evidence="2" type="ORF">P7K49_021995</name>
</gene>
<sequence>GCARSAAPLTPTSPRPRPPRRGTRRGHLQAREFRFSPCHSEQGRDPRKLSTLLPFPRPTQSSAPGLPTPLWALGEAAELPHFPDPSHQYCLP</sequence>
<keyword evidence="3" id="KW-1185">Reference proteome</keyword>
<feature type="compositionally biased region" description="Basic residues" evidence="1">
    <location>
        <begin position="17"/>
        <end position="28"/>
    </location>
</feature>
<dbReference type="Proteomes" id="UP001266305">
    <property type="component" value="Unassembled WGS sequence"/>
</dbReference>
<organism evidence="2 3">
    <name type="scientific">Saguinus oedipus</name>
    <name type="common">Cotton-top tamarin</name>
    <name type="synonym">Oedipomidas oedipus</name>
    <dbReference type="NCBI Taxonomy" id="9490"/>
    <lineage>
        <taxon>Eukaryota</taxon>
        <taxon>Metazoa</taxon>
        <taxon>Chordata</taxon>
        <taxon>Craniata</taxon>
        <taxon>Vertebrata</taxon>
        <taxon>Euteleostomi</taxon>
        <taxon>Mammalia</taxon>
        <taxon>Eutheria</taxon>
        <taxon>Euarchontoglires</taxon>
        <taxon>Primates</taxon>
        <taxon>Haplorrhini</taxon>
        <taxon>Platyrrhini</taxon>
        <taxon>Cebidae</taxon>
        <taxon>Callitrichinae</taxon>
        <taxon>Saguinus</taxon>
    </lineage>
</organism>
<evidence type="ECO:0000256" key="1">
    <source>
        <dbReference type="SAM" id="MobiDB-lite"/>
    </source>
</evidence>
<evidence type="ECO:0000313" key="2">
    <source>
        <dbReference type="EMBL" id="KAK2100647.1"/>
    </source>
</evidence>
<proteinExistence type="predicted"/>
<name>A0ABQ9UUC6_SAGOE</name>
<feature type="region of interest" description="Disordered" evidence="1">
    <location>
        <begin position="1"/>
        <end position="69"/>
    </location>
</feature>
<feature type="non-terminal residue" evidence="2">
    <location>
        <position position="92"/>
    </location>
</feature>